<organism evidence="1 2">
    <name type="scientific">Symbiodinium natans</name>
    <dbReference type="NCBI Taxonomy" id="878477"/>
    <lineage>
        <taxon>Eukaryota</taxon>
        <taxon>Sar</taxon>
        <taxon>Alveolata</taxon>
        <taxon>Dinophyceae</taxon>
        <taxon>Suessiales</taxon>
        <taxon>Symbiodiniaceae</taxon>
        <taxon>Symbiodinium</taxon>
    </lineage>
</organism>
<protein>
    <submittedName>
        <fullName evidence="1">PanB protein</fullName>
    </submittedName>
</protein>
<accession>A0A812R0H4</accession>
<evidence type="ECO:0000313" key="1">
    <source>
        <dbReference type="EMBL" id="CAE7412882.1"/>
    </source>
</evidence>
<dbReference type="Proteomes" id="UP000604046">
    <property type="component" value="Unassembled WGS sequence"/>
</dbReference>
<comment type="caution">
    <text evidence="1">The sequence shown here is derived from an EMBL/GenBank/DDBJ whole genome shotgun (WGS) entry which is preliminary data.</text>
</comment>
<proteinExistence type="predicted"/>
<evidence type="ECO:0000313" key="2">
    <source>
        <dbReference type="Proteomes" id="UP000604046"/>
    </source>
</evidence>
<dbReference type="EMBL" id="CAJNDS010002290">
    <property type="protein sequence ID" value="CAE7412882.1"/>
    <property type="molecule type" value="Genomic_DNA"/>
</dbReference>
<sequence>MAPWPTMAPHGPMAPCPWPLEFKVRGSSPGRLFSAYLVLQDGMGRRIGEFTLLNQVALPLEMETFAFEVEQVAFTYHNDQGEGFDIRVDPAMGVRLLGEDILPSASLLGCGWGPDNTRWQRLREGGNMAWKGRYEMRPASKELQRGAAPVPDNVARSFLKALDEEYVQGAGAKVGEFFECEGHEETLLPFEEKVRAAEGKRATIQAIAQSWGFECP</sequence>
<reference evidence="1" key="1">
    <citation type="submission" date="2021-02" db="EMBL/GenBank/DDBJ databases">
        <authorList>
            <person name="Dougan E. K."/>
            <person name="Rhodes N."/>
            <person name="Thang M."/>
            <person name="Chan C."/>
        </authorList>
    </citation>
    <scope>NUCLEOTIDE SEQUENCE</scope>
</reference>
<name>A0A812R0H4_9DINO</name>
<keyword evidence="2" id="KW-1185">Reference proteome</keyword>
<dbReference type="AlphaFoldDB" id="A0A812R0H4"/>
<gene>
    <name evidence="1" type="primary">panB</name>
    <name evidence="1" type="ORF">SNAT2548_LOCUS22455</name>
</gene>